<gene>
    <name evidence="1" type="ORF">L6164_022171</name>
</gene>
<keyword evidence="2" id="KW-1185">Reference proteome</keyword>
<proteinExistence type="predicted"/>
<protein>
    <submittedName>
        <fullName evidence="1">Uncharacterized protein</fullName>
    </submittedName>
</protein>
<dbReference type="Proteomes" id="UP000828941">
    <property type="component" value="Chromosome 9"/>
</dbReference>
<accession>A0ACB9MEE0</accession>
<reference evidence="1 2" key="1">
    <citation type="journal article" date="2022" name="DNA Res.">
        <title>Chromosomal-level genome assembly of the orchid tree Bauhinia variegata (Leguminosae; Cercidoideae) supports the allotetraploid origin hypothesis of Bauhinia.</title>
        <authorList>
            <person name="Zhong Y."/>
            <person name="Chen Y."/>
            <person name="Zheng D."/>
            <person name="Pang J."/>
            <person name="Liu Y."/>
            <person name="Luo S."/>
            <person name="Meng S."/>
            <person name="Qian L."/>
            <person name="Wei D."/>
            <person name="Dai S."/>
            <person name="Zhou R."/>
        </authorList>
    </citation>
    <scope>NUCLEOTIDE SEQUENCE [LARGE SCALE GENOMIC DNA]</scope>
    <source>
        <strain evidence="1">BV-YZ2020</strain>
    </source>
</reference>
<sequence>MVLLFIVHPDLEPPRQRPQTSAQAAQRLIAHSMGLKLSSTTFGSRELRKQEDARRNRILTRQKLRDEAWGDDE</sequence>
<comment type="caution">
    <text evidence="1">The sequence shown here is derived from an EMBL/GenBank/DDBJ whole genome shotgun (WGS) entry which is preliminary data.</text>
</comment>
<evidence type="ECO:0000313" key="2">
    <source>
        <dbReference type="Proteomes" id="UP000828941"/>
    </source>
</evidence>
<name>A0ACB9MEE0_BAUVA</name>
<evidence type="ECO:0000313" key="1">
    <source>
        <dbReference type="EMBL" id="KAI4322480.1"/>
    </source>
</evidence>
<dbReference type="EMBL" id="CM039434">
    <property type="protein sequence ID" value="KAI4322480.1"/>
    <property type="molecule type" value="Genomic_DNA"/>
</dbReference>
<organism evidence="1 2">
    <name type="scientific">Bauhinia variegata</name>
    <name type="common">Purple orchid tree</name>
    <name type="synonym">Phanera variegata</name>
    <dbReference type="NCBI Taxonomy" id="167791"/>
    <lineage>
        <taxon>Eukaryota</taxon>
        <taxon>Viridiplantae</taxon>
        <taxon>Streptophyta</taxon>
        <taxon>Embryophyta</taxon>
        <taxon>Tracheophyta</taxon>
        <taxon>Spermatophyta</taxon>
        <taxon>Magnoliopsida</taxon>
        <taxon>eudicotyledons</taxon>
        <taxon>Gunneridae</taxon>
        <taxon>Pentapetalae</taxon>
        <taxon>rosids</taxon>
        <taxon>fabids</taxon>
        <taxon>Fabales</taxon>
        <taxon>Fabaceae</taxon>
        <taxon>Cercidoideae</taxon>
        <taxon>Cercideae</taxon>
        <taxon>Bauhiniinae</taxon>
        <taxon>Bauhinia</taxon>
    </lineage>
</organism>